<feature type="region of interest" description="Disordered" evidence="1">
    <location>
        <begin position="225"/>
        <end position="255"/>
    </location>
</feature>
<reference evidence="2" key="1">
    <citation type="submission" date="2017-04" db="EMBL/GenBank/DDBJ databases">
        <title>Unexpected and diverse lifestyles within the genus Limnohabitans.</title>
        <authorList>
            <person name="Kasalicky V."/>
            <person name="Mehrshad M."/>
            <person name="Andrei S.-A."/>
            <person name="Salcher M."/>
            <person name="Kratochvilova H."/>
            <person name="Simek K."/>
            <person name="Ghai R."/>
        </authorList>
    </citation>
    <scope>NUCLEOTIDE SEQUENCE [LARGE SCALE GENOMIC DNA]</scope>
    <source>
        <strain evidence="2">II-D5</strain>
    </source>
</reference>
<proteinExistence type="predicted"/>
<protein>
    <submittedName>
        <fullName evidence="2">Uncharacterized protein</fullName>
    </submittedName>
</protein>
<evidence type="ECO:0000313" key="3">
    <source>
        <dbReference type="Proteomes" id="UP000037507"/>
    </source>
</evidence>
<dbReference type="EMBL" id="LFYT02000053">
    <property type="protein sequence ID" value="PVE40907.1"/>
    <property type="molecule type" value="Genomic_DNA"/>
</dbReference>
<evidence type="ECO:0000313" key="2">
    <source>
        <dbReference type="EMBL" id="PVE40907.1"/>
    </source>
</evidence>
<dbReference type="Proteomes" id="UP000037507">
    <property type="component" value="Unassembled WGS sequence"/>
</dbReference>
<dbReference type="OrthoDB" id="9820854at2"/>
<dbReference type="STRING" id="1293045.H663_08325"/>
<keyword evidence="3" id="KW-1185">Reference proteome</keyword>
<dbReference type="RefSeq" id="WP_053172046.1">
    <property type="nucleotide sequence ID" value="NZ_LFYT02000053.1"/>
</dbReference>
<comment type="caution">
    <text evidence="2">The sequence shown here is derived from an EMBL/GenBank/DDBJ whole genome shotgun (WGS) entry which is preliminary data.</text>
</comment>
<dbReference type="AlphaFoldDB" id="A0A2T7U8B4"/>
<gene>
    <name evidence="2" type="ORF">H663_020030</name>
</gene>
<name>A0A2T7U8B4_9BURK</name>
<sequence length="255" mass="28469">MTAKPKNQDPTAAVLEAHIVAIGEPSNPHSARRAELARRLLADPDMYRVWRELRKQDINPLTFLSWVHNSFDYADFEAVRQNPGETGNQLDKIERLLTDLKSEIEQSPLPRNQATAQMGIDHPSLPPVELSIGWHGMNPEHDWIGYPISVHGVLSVALGMLAKHREREPLRLVARQRGRGDNVEIVSFVRHMAYLSKHHTGKTLAGSLAHVTNAIYDPENPLDKEAASDMIKKSPAAIHPKPNKKGGLKTAQMKP</sequence>
<evidence type="ECO:0000256" key="1">
    <source>
        <dbReference type="SAM" id="MobiDB-lite"/>
    </source>
</evidence>
<accession>A0A2T7U8B4</accession>
<organism evidence="2 3">
    <name type="scientific">Limnohabitans planktonicus II-D5</name>
    <dbReference type="NCBI Taxonomy" id="1293045"/>
    <lineage>
        <taxon>Bacteria</taxon>
        <taxon>Pseudomonadati</taxon>
        <taxon>Pseudomonadota</taxon>
        <taxon>Betaproteobacteria</taxon>
        <taxon>Burkholderiales</taxon>
        <taxon>Comamonadaceae</taxon>
        <taxon>Limnohabitans</taxon>
    </lineage>
</organism>